<feature type="transmembrane region" description="Helical" evidence="1">
    <location>
        <begin position="46"/>
        <end position="65"/>
    </location>
</feature>
<keyword evidence="1" id="KW-1133">Transmembrane helix</keyword>
<keyword evidence="3" id="KW-1185">Reference proteome</keyword>
<dbReference type="Pfam" id="PF11381">
    <property type="entry name" value="DUF3185"/>
    <property type="match status" value="1"/>
</dbReference>
<dbReference type="Proteomes" id="UP000275461">
    <property type="component" value="Unassembled WGS sequence"/>
</dbReference>
<dbReference type="AlphaFoldDB" id="A0A498C7V8"/>
<dbReference type="OrthoDB" id="6199344at2"/>
<proteinExistence type="predicted"/>
<organism evidence="2 3">
    <name type="scientific">Alkalispirillum mobile</name>
    <dbReference type="NCBI Taxonomy" id="85925"/>
    <lineage>
        <taxon>Bacteria</taxon>
        <taxon>Pseudomonadati</taxon>
        <taxon>Pseudomonadota</taxon>
        <taxon>Gammaproteobacteria</taxon>
        <taxon>Chromatiales</taxon>
        <taxon>Ectothiorhodospiraceae</taxon>
        <taxon>Alkalispirillum</taxon>
    </lineage>
</organism>
<evidence type="ECO:0000256" key="1">
    <source>
        <dbReference type="SAM" id="Phobius"/>
    </source>
</evidence>
<accession>A0A498C7V8</accession>
<dbReference type="EMBL" id="RCDA01000001">
    <property type="protein sequence ID" value="RLK51207.1"/>
    <property type="molecule type" value="Genomic_DNA"/>
</dbReference>
<name>A0A498C7V8_9GAMM</name>
<dbReference type="InterPro" id="IPR021521">
    <property type="entry name" value="DUF3185"/>
</dbReference>
<comment type="caution">
    <text evidence="2">The sequence shown here is derived from an EMBL/GenBank/DDBJ whole genome shotgun (WGS) entry which is preliminary data.</text>
</comment>
<keyword evidence="1" id="KW-0812">Transmembrane</keyword>
<evidence type="ECO:0000313" key="3">
    <source>
        <dbReference type="Proteomes" id="UP000275461"/>
    </source>
</evidence>
<keyword evidence="1" id="KW-0472">Membrane</keyword>
<reference evidence="2 3" key="1">
    <citation type="submission" date="2018-10" db="EMBL/GenBank/DDBJ databases">
        <title>Genomic Encyclopedia of Type Strains, Phase IV (KMG-IV): sequencing the most valuable type-strain genomes for metagenomic binning, comparative biology and taxonomic classification.</title>
        <authorList>
            <person name="Goeker M."/>
        </authorList>
    </citation>
    <scope>NUCLEOTIDE SEQUENCE [LARGE SCALE GENOMIC DNA]</scope>
    <source>
        <strain evidence="2 3">DSM 12769</strain>
    </source>
</reference>
<dbReference type="RefSeq" id="WP_121441629.1">
    <property type="nucleotide sequence ID" value="NZ_RCDA01000001.1"/>
</dbReference>
<feature type="transmembrane region" description="Helical" evidence="1">
    <location>
        <begin position="7"/>
        <end position="26"/>
    </location>
</feature>
<gene>
    <name evidence="2" type="ORF">DFR31_1129</name>
</gene>
<protein>
    <submittedName>
        <fullName evidence="2">Uncharacterized protein DUF3185</fullName>
    </submittedName>
</protein>
<sequence>MHWKRILGLVILTAAAVVLYFGWGMAQTPEEQAQWEATGNFTDQTAMVLLSGGVGAFVGLMLLIFGKR</sequence>
<evidence type="ECO:0000313" key="2">
    <source>
        <dbReference type="EMBL" id="RLK51207.1"/>
    </source>
</evidence>